<reference evidence="9" key="1">
    <citation type="submission" date="2009-09" db="EMBL/GenBank/DDBJ databases">
        <title>The complete chromosome of Desulfohalobium retbaense DSM 5692.</title>
        <authorList>
            <consortium name="US DOE Joint Genome Institute (JGI-PGF)"/>
            <person name="Lucas S."/>
            <person name="Copeland A."/>
            <person name="Lapidus A."/>
            <person name="Glavina del Rio T."/>
            <person name="Dalin E."/>
            <person name="Tice H."/>
            <person name="Bruce D."/>
            <person name="Goodwin L."/>
            <person name="Pitluck S."/>
            <person name="Kyrpides N."/>
            <person name="Mavromatis K."/>
            <person name="Ivanova N."/>
            <person name="Mikhailova N."/>
            <person name="Munk A.C."/>
            <person name="Brettin T."/>
            <person name="Detter J.C."/>
            <person name="Han C."/>
            <person name="Tapia R."/>
            <person name="Larimer F."/>
            <person name="Land M."/>
            <person name="Hauser L."/>
            <person name="Markowitz V."/>
            <person name="Cheng J.-F."/>
            <person name="Hugenholtz P."/>
            <person name="Woyke T."/>
            <person name="Wu D."/>
            <person name="Spring S."/>
            <person name="Klenk H.-P."/>
            <person name="Eisen J.A."/>
        </authorList>
    </citation>
    <scope>NUCLEOTIDE SEQUENCE [LARGE SCALE GENOMIC DNA]</scope>
    <source>
        <strain evidence="9">DSM 5692</strain>
    </source>
</reference>
<dbReference type="InterPro" id="IPR003439">
    <property type="entry name" value="ABC_transporter-like_ATP-bd"/>
</dbReference>
<dbReference type="InterPro" id="IPR003593">
    <property type="entry name" value="AAA+_ATPase"/>
</dbReference>
<dbReference type="PANTHER" id="PTHR42788:SF7">
    <property type="entry name" value="NITRATE ABC TRANSPORTER ATP-BINDING PROTEIN"/>
    <property type="match status" value="1"/>
</dbReference>
<keyword evidence="9" id="KW-1185">Reference proteome</keyword>
<keyword evidence="2" id="KW-0813">Transport</keyword>
<gene>
    <name evidence="8" type="ordered locus">Dret_2163</name>
</gene>
<dbReference type="PROSITE" id="PS00211">
    <property type="entry name" value="ABC_TRANSPORTER_1"/>
    <property type="match status" value="1"/>
</dbReference>
<keyword evidence="5" id="KW-0067">ATP-binding</keyword>
<keyword evidence="3" id="KW-1003">Cell membrane</keyword>
<dbReference type="Proteomes" id="UP000001052">
    <property type="component" value="Chromosome"/>
</dbReference>
<keyword evidence="4" id="KW-0547">Nucleotide-binding</keyword>
<evidence type="ECO:0000256" key="3">
    <source>
        <dbReference type="ARBA" id="ARBA00022475"/>
    </source>
</evidence>
<dbReference type="Pfam" id="PF00005">
    <property type="entry name" value="ABC_tran"/>
    <property type="match status" value="1"/>
</dbReference>
<dbReference type="GO" id="GO:0016887">
    <property type="term" value="F:ATP hydrolysis activity"/>
    <property type="evidence" value="ECO:0007669"/>
    <property type="project" value="InterPro"/>
</dbReference>
<dbReference type="PROSITE" id="PS50893">
    <property type="entry name" value="ABC_TRANSPORTER_2"/>
    <property type="match status" value="1"/>
</dbReference>
<dbReference type="InterPro" id="IPR027417">
    <property type="entry name" value="P-loop_NTPase"/>
</dbReference>
<dbReference type="RefSeq" id="WP_015752588.1">
    <property type="nucleotide sequence ID" value="NC_013223.1"/>
</dbReference>
<evidence type="ECO:0000313" key="9">
    <source>
        <dbReference type="Proteomes" id="UP000001052"/>
    </source>
</evidence>
<reference evidence="8 9" key="2">
    <citation type="journal article" date="2010" name="Stand. Genomic Sci.">
        <title>Complete genome sequence of Desulfohalobium retbaense type strain (HR(100)).</title>
        <authorList>
            <person name="Spring S."/>
            <person name="Nolan M."/>
            <person name="Lapidus A."/>
            <person name="Glavina Del Rio T."/>
            <person name="Copeland A."/>
            <person name="Tice H."/>
            <person name="Cheng J.F."/>
            <person name="Lucas S."/>
            <person name="Land M."/>
            <person name="Chen F."/>
            <person name="Bruce D."/>
            <person name="Goodwin L."/>
            <person name="Pitluck S."/>
            <person name="Ivanova N."/>
            <person name="Mavromatis K."/>
            <person name="Mikhailova N."/>
            <person name="Pati A."/>
            <person name="Chen A."/>
            <person name="Palaniappan K."/>
            <person name="Hauser L."/>
            <person name="Chang Y.J."/>
            <person name="Jeffries C.D."/>
            <person name="Munk C."/>
            <person name="Kiss H."/>
            <person name="Chain P."/>
            <person name="Han C."/>
            <person name="Brettin T."/>
            <person name="Detter J.C."/>
            <person name="Schuler E."/>
            <person name="Goker M."/>
            <person name="Rohde M."/>
            <person name="Bristow J."/>
            <person name="Eisen J.A."/>
            <person name="Markowitz V."/>
            <person name="Hugenholtz P."/>
            <person name="Kyrpides N.C."/>
            <person name="Klenk H.P."/>
        </authorList>
    </citation>
    <scope>NUCLEOTIDE SEQUENCE [LARGE SCALE GENOMIC DNA]</scope>
    <source>
        <strain evidence="8 9">DSM 5692</strain>
    </source>
</reference>
<dbReference type="EMBL" id="CP001734">
    <property type="protein sequence ID" value="ACV69447.1"/>
    <property type="molecule type" value="Genomic_DNA"/>
</dbReference>
<dbReference type="SMART" id="SM00382">
    <property type="entry name" value="AAA"/>
    <property type="match status" value="1"/>
</dbReference>
<evidence type="ECO:0000259" key="7">
    <source>
        <dbReference type="PROSITE" id="PS50893"/>
    </source>
</evidence>
<evidence type="ECO:0000256" key="4">
    <source>
        <dbReference type="ARBA" id="ARBA00022741"/>
    </source>
</evidence>
<dbReference type="STRING" id="485915.Dret_2163"/>
<accession>C8X4V0</accession>
<evidence type="ECO:0000256" key="5">
    <source>
        <dbReference type="ARBA" id="ARBA00022840"/>
    </source>
</evidence>
<dbReference type="Gene3D" id="3.40.50.300">
    <property type="entry name" value="P-loop containing nucleotide triphosphate hydrolases"/>
    <property type="match status" value="1"/>
</dbReference>
<comment type="subcellular location">
    <subcellularLocation>
        <location evidence="1">Cell membrane</location>
        <topology evidence="1">Peripheral membrane protein</topology>
    </subcellularLocation>
</comment>
<dbReference type="InterPro" id="IPR050166">
    <property type="entry name" value="ABC_transporter_ATP-bind"/>
</dbReference>
<dbReference type="SUPFAM" id="SSF52540">
    <property type="entry name" value="P-loop containing nucleoside triphosphate hydrolases"/>
    <property type="match status" value="1"/>
</dbReference>
<dbReference type="GO" id="GO:0005524">
    <property type="term" value="F:ATP binding"/>
    <property type="evidence" value="ECO:0007669"/>
    <property type="project" value="UniProtKB-KW"/>
</dbReference>
<sequence length="264" mass="29353">MITIEQITKYFHRGSINEVLALDDISLDIKQGDFVTIIGSNGAGKSTLLNCLAGGFFPDSGQLTLDGKDITAWPEFKRARHIGRVFQDPLLGTCASLSIAQNLALAQRRGKRRGIRLGVTKEDKDFFRRELRQLGLGLEDRLDDTVGLLSGGQRQALTMLMATMVRPQLLLLDEHTAALDPKTGHQILDLTANIVESQHLTTLMVTHNMNQALHLGNRLIMLHAGKVILDIAGEEKRNLRVEDLLARFYSLKGEEFSSDRMLLV</sequence>
<dbReference type="HOGENOM" id="CLU_000604_1_22_7"/>
<proteinExistence type="predicted"/>
<dbReference type="GO" id="GO:0005886">
    <property type="term" value="C:plasma membrane"/>
    <property type="evidence" value="ECO:0007669"/>
    <property type="project" value="UniProtKB-SubCell"/>
</dbReference>
<evidence type="ECO:0000313" key="8">
    <source>
        <dbReference type="EMBL" id="ACV69447.1"/>
    </source>
</evidence>
<evidence type="ECO:0000256" key="2">
    <source>
        <dbReference type="ARBA" id="ARBA00022448"/>
    </source>
</evidence>
<evidence type="ECO:0000256" key="1">
    <source>
        <dbReference type="ARBA" id="ARBA00004202"/>
    </source>
</evidence>
<feature type="domain" description="ABC transporter" evidence="7">
    <location>
        <begin position="2"/>
        <end position="249"/>
    </location>
</feature>
<protein>
    <submittedName>
        <fullName evidence="8">ABC transporter related protein</fullName>
    </submittedName>
</protein>
<dbReference type="PANTHER" id="PTHR42788">
    <property type="entry name" value="TAURINE IMPORT ATP-BINDING PROTEIN-RELATED"/>
    <property type="match status" value="1"/>
</dbReference>
<dbReference type="KEGG" id="drt:Dret_2163"/>
<name>C8X4V0_DESRD</name>
<keyword evidence="6" id="KW-0472">Membrane</keyword>
<dbReference type="AlphaFoldDB" id="C8X4V0"/>
<dbReference type="OrthoDB" id="9809450at2"/>
<evidence type="ECO:0000256" key="6">
    <source>
        <dbReference type="ARBA" id="ARBA00023136"/>
    </source>
</evidence>
<organism evidence="8 9">
    <name type="scientific">Desulfohalobium retbaense (strain ATCC 49708 / DSM 5692 / JCM 16813 / HR100)</name>
    <dbReference type="NCBI Taxonomy" id="485915"/>
    <lineage>
        <taxon>Bacteria</taxon>
        <taxon>Pseudomonadati</taxon>
        <taxon>Thermodesulfobacteriota</taxon>
        <taxon>Desulfovibrionia</taxon>
        <taxon>Desulfovibrionales</taxon>
        <taxon>Desulfohalobiaceae</taxon>
        <taxon>Desulfohalobium</taxon>
    </lineage>
</organism>
<dbReference type="InterPro" id="IPR017871">
    <property type="entry name" value="ABC_transporter-like_CS"/>
</dbReference>
<dbReference type="eggNOG" id="COG1101">
    <property type="taxonomic scope" value="Bacteria"/>
</dbReference>